<sequence>MRPRRRYDVRDIVARLHVISGMLGMGPAVVGPHGAVMDVVEAPGSGTTSPVRSPWTGWLAPSLAGAGAFWLANLVISLTPVASDYRSALSIEYGSMLLEAAVGGLVVSVAVTLVLVRFPRRIRGDGPVRKALTVAACALAVVTVFVEVPSKLLAGVDDPLKWLIVATAINAVRVLAMGLAIGVVMWVRRERSEHRPMRAGKERKP</sequence>
<feature type="transmembrane region" description="Helical" evidence="1">
    <location>
        <begin position="58"/>
        <end position="76"/>
    </location>
</feature>
<feature type="transmembrane region" description="Helical" evidence="1">
    <location>
        <begin position="162"/>
        <end position="187"/>
    </location>
</feature>
<protein>
    <submittedName>
        <fullName evidence="2">Uncharacterized protein</fullName>
    </submittedName>
</protein>
<dbReference type="AlphaFoldDB" id="A0A543PTP9"/>
<gene>
    <name evidence="2" type="ORF">FHX52_0556</name>
</gene>
<feature type="transmembrane region" description="Helical" evidence="1">
    <location>
        <begin position="96"/>
        <end position="119"/>
    </location>
</feature>
<organism evidence="2 3">
    <name type="scientific">Humibacillus xanthopallidus</name>
    <dbReference type="NCBI Taxonomy" id="412689"/>
    <lineage>
        <taxon>Bacteria</taxon>
        <taxon>Bacillati</taxon>
        <taxon>Actinomycetota</taxon>
        <taxon>Actinomycetes</taxon>
        <taxon>Micrococcales</taxon>
        <taxon>Intrasporangiaceae</taxon>
        <taxon>Humibacillus</taxon>
    </lineage>
</organism>
<dbReference type="EMBL" id="VFQF01000001">
    <property type="protein sequence ID" value="TQN47454.1"/>
    <property type="molecule type" value="Genomic_DNA"/>
</dbReference>
<keyword evidence="1" id="KW-1133">Transmembrane helix</keyword>
<evidence type="ECO:0000256" key="1">
    <source>
        <dbReference type="SAM" id="Phobius"/>
    </source>
</evidence>
<evidence type="ECO:0000313" key="3">
    <source>
        <dbReference type="Proteomes" id="UP000320085"/>
    </source>
</evidence>
<keyword evidence="1" id="KW-0472">Membrane</keyword>
<reference evidence="2 3" key="1">
    <citation type="submission" date="2019-06" db="EMBL/GenBank/DDBJ databases">
        <title>Sequencing the genomes of 1000 actinobacteria strains.</title>
        <authorList>
            <person name="Klenk H.-P."/>
        </authorList>
    </citation>
    <scope>NUCLEOTIDE SEQUENCE [LARGE SCALE GENOMIC DNA]</scope>
    <source>
        <strain evidence="2 3">DSM 21776</strain>
    </source>
</reference>
<dbReference type="Proteomes" id="UP000320085">
    <property type="component" value="Unassembled WGS sequence"/>
</dbReference>
<comment type="caution">
    <text evidence="2">The sequence shown here is derived from an EMBL/GenBank/DDBJ whole genome shotgun (WGS) entry which is preliminary data.</text>
</comment>
<evidence type="ECO:0000313" key="2">
    <source>
        <dbReference type="EMBL" id="TQN47454.1"/>
    </source>
</evidence>
<proteinExistence type="predicted"/>
<feature type="transmembrane region" description="Helical" evidence="1">
    <location>
        <begin position="131"/>
        <end position="150"/>
    </location>
</feature>
<keyword evidence="1" id="KW-0812">Transmembrane</keyword>
<accession>A0A543PTP9</accession>
<name>A0A543PTP9_9MICO</name>